<keyword evidence="8" id="KW-0812">Transmembrane</keyword>
<evidence type="ECO:0000256" key="4">
    <source>
        <dbReference type="ARBA" id="ARBA00022448"/>
    </source>
</evidence>
<evidence type="ECO:0000256" key="9">
    <source>
        <dbReference type="ARBA" id="ARBA00022805"/>
    </source>
</evidence>
<evidence type="ECO:0000313" key="15">
    <source>
        <dbReference type="Proteomes" id="UP000291084"/>
    </source>
</evidence>
<accession>A0A0S3RAP6</accession>
<evidence type="ECO:0000256" key="5">
    <source>
        <dbReference type="ARBA" id="ARBA00022452"/>
    </source>
</evidence>
<dbReference type="OrthoDB" id="503907at2759"/>
<evidence type="ECO:0000256" key="10">
    <source>
        <dbReference type="ARBA" id="ARBA00023065"/>
    </source>
</evidence>
<gene>
    <name evidence="14" type="primary">Vigan.02G018300</name>
    <name evidence="14" type="ORF">VIGAN_02018300</name>
</gene>
<dbReference type="PANTHER" id="PTHR35993:SF1">
    <property type="entry name" value="OUTER ENVELOPE PORE PROTEIN 21B, CHLOROPLASTIC"/>
    <property type="match status" value="1"/>
</dbReference>
<name>A0A0S3RAP6_PHAAN</name>
<evidence type="ECO:0000256" key="1">
    <source>
        <dbReference type="ARBA" id="ARBA00004396"/>
    </source>
</evidence>
<evidence type="ECO:0000256" key="6">
    <source>
        <dbReference type="ARBA" id="ARBA00022528"/>
    </source>
</evidence>
<evidence type="ECO:0000256" key="11">
    <source>
        <dbReference type="ARBA" id="ARBA00023114"/>
    </source>
</evidence>
<dbReference type="EMBL" id="AP015035">
    <property type="protein sequence ID" value="BAT77596.1"/>
    <property type="molecule type" value="Genomic_DNA"/>
</dbReference>
<dbReference type="GO" id="GO:0009707">
    <property type="term" value="C:chloroplast outer membrane"/>
    <property type="evidence" value="ECO:0007669"/>
    <property type="project" value="UniProtKB-SubCell"/>
</dbReference>
<evidence type="ECO:0000256" key="3">
    <source>
        <dbReference type="ARBA" id="ARBA00009945"/>
    </source>
</evidence>
<keyword evidence="7" id="KW-0934">Plastid</keyword>
<dbReference type="AlphaFoldDB" id="A0A0S3RAP6"/>
<dbReference type="GO" id="GO:0015288">
    <property type="term" value="F:porin activity"/>
    <property type="evidence" value="ECO:0007669"/>
    <property type="project" value="UniProtKB-KW"/>
</dbReference>
<keyword evidence="9" id="KW-1002">Plastid outer membrane</keyword>
<keyword evidence="6" id="KW-0150">Chloroplast</keyword>
<comment type="subcellular location">
    <subcellularLocation>
        <location evidence="1">Plastid</location>
        <location evidence="1">Chloroplast outer membrane</location>
        <topology evidence="1">Multi-pass membrane protein</topology>
    </subcellularLocation>
    <subcellularLocation>
        <location evidence="2">Plastid</location>
        <location evidence="2">Etioplast membrane</location>
        <topology evidence="2">Multi-pass membrane protein</topology>
    </subcellularLocation>
</comment>
<organism evidence="14 15">
    <name type="scientific">Vigna angularis var. angularis</name>
    <dbReference type="NCBI Taxonomy" id="157739"/>
    <lineage>
        <taxon>Eukaryota</taxon>
        <taxon>Viridiplantae</taxon>
        <taxon>Streptophyta</taxon>
        <taxon>Embryophyta</taxon>
        <taxon>Tracheophyta</taxon>
        <taxon>Spermatophyta</taxon>
        <taxon>Magnoliopsida</taxon>
        <taxon>eudicotyledons</taxon>
        <taxon>Gunneridae</taxon>
        <taxon>Pentapetalae</taxon>
        <taxon>rosids</taxon>
        <taxon>fabids</taxon>
        <taxon>Fabales</taxon>
        <taxon>Fabaceae</taxon>
        <taxon>Papilionoideae</taxon>
        <taxon>50 kb inversion clade</taxon>
        <taxon>NPAAA clade</taxon>
        <taxon>indigoferoid/millettioid clade</taxon>
        <taxon>Phaseoleae</taxon>
        <taxon>Vigna</taxon>
    </lineage>
</organism>
<keyword evidence="10" id="KW-0406">Ion transport</keyword>
<evidence type="ECO:0000256" key="2">
    <source>
        <dbReference type="ARBA" id="ARBA00004441"/>
    </source>
</evidence>
<evidence type="ECO:0000256" key="13">
    <source>
        <dbReference type="ARBA" id="ARBA00024941"/>
    </source>
</evidence>
<sequence length="216" mass="25184">METSLRYGEDFKALRIHAKEKLRINSNTYVQMNGELDTKVGQLTSSSSILIKHFYSNLSSILGVGLRHDKREKFRYTVNAKTTIPVPVSVLKGSSEVDREFKELPNVLNFKIKGACDVDREFKEKKSRVAVELSLNLFNFQKDQDIRLRLGCECLEKVFVVLLSIITFQYCNRDFIMDILIINRFEFFILIWWCQECFGDSIVLCCDRRFCHVPCD</sequence>
<evidence type="ECO:0000313" key="14">
    <source>
        <dbReference type="EMBL" id="BAT77596.1"/>
    </source>
</evidence>
<protein>
    <submittedName>
        <fullName evidence="14">Uncharacterized protein</fullName>
    </submittedName>
</protein>
<keyword evidence="12" id="KW-0472">Membrane</keyword>
<keyword evidence="11" id="KW-0626">Porin</keyword>
<keyword evidence="4" id="KW-0813">Transport</keyword>
<dbReference type="GO" id="GO:0044070">
    <property type="term" value="P:regulation of monoatomic anion transport"/>
    <property type="evidence" value="ECO:0007669"/>
    <property type="project" value="InterPro"/>
</dbReference>
<evidence type="ECO:0000256" key="7">
    <source>
        <dbReference type="ARBA" id="ARBA00022640"/>
    </source>
</evidence>
<dbReference type="PANTHER" id="PTHR35993">
    <property type="entry name" value="OUTER ENVELOPE PORE PROTEIN 21B, CHLOROPLASTIC"/>
    <property type="match status" value="1"/>
</dbReference>
<comment type="function">
    <text evidence="13">Voltage-dependent rectifying anion channel that facilitates the translocation between chloroplast and cytoplasm of phosphorylated carbohydrates such as triosephosphate, 3-phosphoglycerate and inorganic phosphate (Pi) depending of ATP to triosephosphate ratio in the plastidial intermembrane space; in high triosephosphate/ATP conditions (e.g. photosynthesis), export of triosphosphate from chloroplast (outward rectifying channels), but in high ATP/triosephosphate conditions (e.g. dark phase), import of phosphosolutes (inward rectifying channels).</text>
</comment>
<dbReference type="GO" id="GO:0046930">
    <property type="term" value="C:pore complex"/>
    <property type="evidence" value="ECO:0007669"/>
    <property type="project" value="UniProtKB-KW"/>
</dbReference>
<evidence type="ECO:0000256" key="8">
    <source>
        <dbReference type="ARBA" id="ARBA00022692"/>
    </source>
</evidence>
<reference evidence="14 15" key="1">
    <citation type="journal article" date="2015" name="Sci. Rep.">
        <title>The power of single molecule real-time sequencing technology in the de novo assembly of a eukaryotic genome.</title>
        <authorList>
            <person name="Sakai H."/>
            <person name="Naito K."/>
            <person name="Ogiso-Tanaka E."/>
            <person name="Takahashi Y."/>
            <person name="Iseki K."/>
            <person name="Muto C."/>
            <person name="Satou K."/>
            <person name="Teruya K."/>
            <person name="Shiroma A."/>
            <person name="Shimoji M."/>
            <person name="Hirano T."/>
            <person name="Itoh T."/>
            <person name="Kaga A."/>
            <person name="Tomooka N."/>
        </authorList>
    </citation>
    <scope>NUCLEOTIDE SEQUENCE [LARGE SCALE GENOMIC DNA]</scope>
    <source>
        <strain evidence="15">cv. Shumari</strain>
    </source>
</reference>
<dbReference type="GO" id="GO:0008308">
    <property type="term" value="F:voltage-gated monoatomic anion channel activity"/>
    <property type="evidence" value="ECO:0007669"/>
    <property type="project" value="InterPro"/>
</dbReference>
<dbReference type="Proteomes" id="UP000291084">
    <property type="component" value="Chromosome 2"/>
</dbReference>
<comment type="similarity">
    <text evidence="3">Belongs to the plastid outer envelope porin OEP21 (TC 1.B.29) family.</text>
</comment>
<keyword evidence="5" id="KW-1134">Transmembrane beta strand</keyword>
<keyword evidence="15" id="KW-1185">Reference proteome</keyword>
<dbReference type="InterPro" id="IPR034575">
    <property type="entry name" value="OEP21"/>
</dbReference>
<proteinExistence type="inferred from homology"/>
<dbReference type="GO" id="GO:0034426">
    <property type="term" value="C:etioplast membrane"/>
    <property type="evidence" value="ECO:0007669"/>
    <property type="project" value="UniProtKB-SubCell"/>
</dbReference>
<evidence type="ECO:0000256" key="12">
    <source>
        <dbReference type="ARBA" id="ARBA00023136"/>
    </source>
</evidence>